<feature type="region of interest" description="Disordered" evidence="2">
    <location>
        <begin position="975"/>
        <end position="1040"/>
    </location>
</feature>
<dbReference type="CDD" id="cd18672">
    <property type="entry name" value="PIN_FAM120B-like"/>
    <property type="match status" value="1"/>
</dbReference>
<evidence type="ECO:0000313" key="3">
    <source>
        <dbReference type="EMBL" id="CAH1784989.1"/>
    </source>
</evidence>
<dbReference type="GO" id="GO:0005634">
    <property type="term" value="C:nucleus"/>
    <property type="evidence" value="ECO:0007669"/>
    <property type="project" value="TreeGrafter"/>
</dbReference>
<dbReference type="SUPFAM" id="SSF88723">
    <property type="entry name" value="PIN domain-like"/>
    <property type="match status" value="1"/>
</dbReference>
<dbReference type="Proteomes" id="UP000749559">
    <property type="component" value="Unassembled WGS sequence"/>
</dbReference>
<dbReference type="AlphaFoldDB" id="A0A8S4NT96"/>
<evidence type="ECO:0000256" key="1">
    <source>
        <dbReference type="ARBA" id="ARBA00009495"/>
    </source>
</evidence>
<feature type="region of interest" description="Disordered" evidence="2">
    <location>
        <begin position="337"/>
        <end position="589"/>
    </location>
</feature>
<evidence type="ECO:0008006" key="5">
    <source>
        <dbReference type="Google" id="ProtNLM"/>
    </source>
</evidence>
<dbReference type="InterPro" id="IPR029060">
    <property type="entry name" value="PIN-like_dom_sf"/>
</dbReference>
<feature type="compositionally biased region" description="Basic and acidic residues" evidence="2">
    <location>
        <begin position="1096"/>
        <end position="1107"/>
    </location>
</feature>
<dbReference type="PANTHER" id="PTHR15976">
    <property type="entry name" value="CONSTITUTIVE COACTIVATOR OF PEROXISOME PROLIFERATOR-ACTIVATED RECEPTOR GAMMA"/>
    <property type="match status" value="1"/>
</dbReference>
<gene>
    <name evidence="3" type="ORF">OFUS_LOCUS11105</name>
</gene>
<accession>A0A8S4NT96</accession>
<feature type="region of interest" description="Disordered" evidence="2">
    <location>
        <begin position="1146"/>
        <end position="1171"/>
    </location>
</feature>
<feature type="compositionally biased region" description="Low complexity" evidence="2">
    <location>
        <begin position="996"/>
        <end position="1005"/>
    </location>
</feature>
<evidence type="ECO:0000256" key="2">
    <source>
        <dbReference type="SAM" id="MobiDB-lite"/>
    </source>
</evidence>
<dbReference type="FunFam" id="3.40.50.1010:FF:000009">
    <property type="entry name" value="Constitutive coactivator of PPAR-gamma-like protein 1"/>
    <property type="match status" value="1"/>
</dbReference>
<keyword evidence="4" id="KW-1185">Reference proteome</keyword>
<feature type="compositionally biased region" description="Polar residues" evidence="2">
    <location>
        <begin position="1161"/>
        <end position="1171"/>
    </location>
</feature>
<proteinExistence type="inferred from homology"/>
<dbReference type="Gene3D" id="3.40.50.1010">
    <property type="entry name" value="5'-nuclease"/>
    <property type="match status" value="1"/>
</dbReference>
<protein>
    <recommendedName>
        <fullName evidence="5">Constitutive coactivator of PPAR-gamma-like protein 1 homolog</fullName>
    </recommendedName>
</protein>
<feature type="compositionally biased region" description="Basic and acidic residues" evidence="2">
    <location>
        <begin position="500"/>
        <end position="517"/>
    </location>
</feature>
<feature type="compositionally biased region" description="Basic and acidic residues" evidence="2">
    <location>
        <begin position="1148"/>
        <end position="1158"/>
    </location>
</feature>
<dbReference type="PANTHER" id="PTHR15976:SF16">
    <property type="entry name" value="ASTEROID DOMAIN-CONTAINING PROTEIN"/>
    <property type="match status" value="1"/>
</dbReference>
<dbReference type="InterPro" id="IPR026784">
    <property type="entry name" value="Coact_PPARg"/>
</dbReference>
<feature type="compositionally biased region" description="Basic and acidic residues" evidence="2">
    <location>
        <begin position="573"/>
        <end position="586"/>
    </location>
</feature>
<dbReference type="OrthoDB" id="10061469at2759"/>
<feature type="region of interest" description="Disordered" evidence="2">
    <location>
        <begin position="1059"/>
        <end position="1129"/>
    </location>
</feature>
<comment type="caution">
    <text evidence="3">The sequence shown here is derived from an EMBL/GenBank/DDBJ whole genome shotgun (WGS) entry which is preliminary data.</text>
</comment>
<feature type="compositionally biased region" description="Acidic residues" evidence="2">
    <location>
        <begin position="437"/>
        <end position="451"/>
    </location>
</feature>
<dbReference type="EMBL" id="CAIIXF020000005">
    <property type="protein sequence ID" value="CAH1784989.1"/>
    <property type="molecule type" value="Genomic_DNA"/>
</dbReference>
<name>A0A8S4NT96_OWEFU</name>
<reference evidence="3" key="1">
    <citation type="submission" date="2022-03" db="EMBL/GenBank/DDBJ databases">
        <authorList>
            <person name="Martin C."/>
        </authorList>
    </citation>
    <scope>NUCLEOTIDE SEQUENCE</scope>
</reference>
<feature type="compositionally biased region" description="Low complexity" evidence="2">
    <location>
        <begin position="1060"/>
        <end position="1074"/>
    </location>
</feature>
<feature type="compositionally biased region" description="Low complexity" evidence="2">
    <location>
        <begin position="541"/>
        <end position="556"/>
    </location>
</feature>
<comment type="similarity">
    <text evidence="1">Belongs to the constitutive coactivator of PPAR-gamma family.</text>
</comment>
<organism evidence="3 4">
    <name type="scientific">Owenia fusiformis</name>
    <name type="common">Polychaete worm</name>
    <dbReference type="NCBI Taxonomy" id="6347"/>
    <lineage>
        <taxon>Eukaryota</taxon>
        <taxon>Metazoa</taxon>
        <taxon>Spiralia</taxon>
        <taxon>Lophotrochozoa</taxon>
        <taxon>Annelida</taxon>
        <taxon>Polychaeta</taxon>
        <taxon>Sedentaria</taxon>
        <taxon>Canalipalpata</taxon>
        <taxon>Sabellida</taxon>
        <taxon>Oweniida</taxon>
        <taxon>Oweniidae</taxon>
        <taxon>Owenia</taxon>
    </lineage>
</organism>
<evidence type="ECO:0000313" key="4">
    <source>
        <dbReference type="Proteomes" id="UP000749559"/>
    </source>
</evidence>
<sequence length="1171" mass="129228">MGIKSLQDYIETECKDACKNVDLLKISRNFVSKRRGRNAAQSRLSLIIDAESCLDRLYGGYYSDWVCGGQWNRMTEFLSNFMQACHEANMELVVYFNGGLEAEKINQWHKHELEEKKKINLIMRHIGNKGTPPPKVWWVAPISLGSCLRMALRHLGISTAMSMDDHCQEVIAYCRENNFNGIIAEDAEYAIFDPPRYFSSHNLKLTYKGCLESKEFIMDEVAQKMDLHPNRFCVFAALLGNHILAEEDLRDFFIEQLDLASGYNMSKVMPDTIIKAVLNYVRGLASIDDLDVLGKQIFKDNNAQQSKVNKFKQSVQYYLNGTQEGFLKYRPRVKVVPATDSSSQLPGSYPTVKAKPKIKQSPTSPVEPIKEGSPETSDAPVVPTDATEIEDSTQTTDTATEPVESTEPTDTLKDNTPAEKPPVPETPVDSTPVDAPGDTEESEPAQAEEEDSKGLHQGADSVYMQAESGYGNMDTKSATPEIVIDAPSEGKDDEEEERDNDTAKNTDIEDLKEKVNEMDLNDTNAEATITPKLHPDAQKLSSSSSSSSSSSGSSPSRASPDTWAAKIQVQNKKPKESTNQESEKSSRLPPIAHEIVRIASERHQKGLMSAWIYQVISQGEIKIGVTLEDDNCKEIPSAVELYREARQHAYALLFNVRKQKKGQTEEEFNLPKEVTIKEWIVSRNDGPPVCINVSGLPPDWKVPTIKRLWLGQQIEDKNRRLRAFLTCMKSDAPLMLNTSYVPQHLLILCCVLRYMMQYKGQPILRRYELDAILAQSVSPQLIDTKTMQDMKLPVIAVRGVQIGSLVMRGVDNAIFANDACGAPIPWGLTCPWMYFDGKLLHYKLLKATNGAPLNEICDGQVDQVMKVERMRQAILEGLKADFARPQLPLIPNNPYMYQGDPMLRPAGMPAGMGTSQGLRMCGPPGPNMMPAARGRGTGRGTGLLGDFVGHQAPRGPVDQRGGELQIAGVVVGSWGGSGNKGRGRSTHIAPQVTSVGPGQQRRGGPAMRGGGRGGMAPNPSAYQQPYNPTAIGANPHMGTNLQYQDPFTHYQGVSMMLPHQQHQQQTMYAAQQARRGGRGGQQYQQRFHKGGNNSRDITKISLAERTKVSPAGRGRGCTIEGQGDSSLDTSATFSEQPMTGEIGQFMDADNKINGDPRSPDSGINTSLNIVD</sequence>